<name>A0A9P1GJ78_9DINO</name>
<evidence type="ECO:0000256" key="6">
    <source>
        <dbReference type="RuleBase" id="RU363053"/>
    </source>
</evidence>
<evidence type="ECO:0000256" key="4">
    <source>
        <dbReference type="ARBA" id="ARBA00022989"/>
    </source>
</evidence>
<evidence type="ECO:0000256" key="2">
    <source>
        <dbReference type="ARBA" id="ARBA00006824"/>
    </source>
</evidence>
<dbReference type="EMBL" id="CAMXCT030005423">
    <property type="protein sequence ID" value="CAL4799624.1"/>
    <property type="molecule type" value="Genomic_DNA"/>
</dbReference>
<comment type="caution">
    <text evidence="6">Lacks conserved residue(s) required for the propagation of feature annotation.</text>
</comment>
<evidence type="ECO:0000313" key="9">
    <source>
        <dbReference type="EMBL" id="CAL4799624.1"/>
    </source>
</evidence>
<evidence type="ECO:0000256" key="5">
    <source>
        <dbReference type="ARBA" id="ARBA00023136"/>
    </source>
</evidence>
<reference evidence="8" key="2">
    <citation type="submission" date="2024-04" db="EMBL/GenBank/DDBJ databases">
        <authorList>
            <person name="Chen Y."/>
            <person name="Shah S."/>
            <person name="Dougan E. K."/>
            <person name="Thang M."/>
            <person name="Chan C."/>
        </authorList>
    </citation>
    <scope>NUCLEOTIDE SEQUENCE [LARGE SCALE GENOMIC DNA]</scope>
</reference>
<dbReference type="OrthoDB" id="5345392at2759"/>
<feature type="transmembrane region" description="Helical" evidence="6">
    <location>
        <begin position="88"/>
        <end position="106"/>
    </location>
</feature>
<evidence type="ECO:0000256" key="1">
    <source>
        <dbReference type="ARBA" id="ARBA00004141"/>
    </source>
</evidence>
<dbReference type="Proteomes" id="UP001152797">
    <property type="component" value="Unassembled WGS sequence"/>
</dbReference>
<protein>
    <submittedName>
        <fullName evidence="9">Mpv17 / PMP22 family protein</fullName>
    </submittedName>
</protein>
<evidence type="ECO:0000313" key="10">
    <source>
        <dbReference type="Proteomes" id="UP001152797"/>
    </source>
</evidence>
<evidence type="ECO:0000313" key="7">
    <source>
        <dbReference type="EMBL" id="CAI4012312.1"/>
    </source>
</evidence>
<dbReference type="EMBL" id="CAMXCT010005423">
    <property type="protein sequence ID" value="CAI4012312.1"/>
    <property type="molecule type" value="Genomic_DNA"/>
</dbReference>
<comment type="caution">
    <text evidence="7">The sequence shown here is derived from an EMBL/GenBank/DDBJ whole genome shotgun (WGS) entry which is preliminary data.</text>
</comment>
<evidence type="ECO:0000313" key="8">
    <source>
        <dbReference type="EMBL" id="CAL1165687.1"/>
    </source>
</evidence>
<dbReference type="GO" id="GO:0016020">
    <property type="term" value="C:membrane"/>
    <property type="evidence" value="ECO:0007669"/>
    <property type="project" value="UniProtKB-SubCell"/>
</dbReference>
<sequence>MSALRLLARRQPRLAGGWSTCGSCGFRSKATMAAQEAAESKWSYVAFAKAYPSANNLIIATVKTSAADLVAQCVIERKSITEVDWKRNLVFCLFGAAYLGAFQYWYQVNVFKRMFTGVEKFTTQPWAAKLRDGPGLMALGAQTALDLGMLTCVYLPTFYVFKASVFSNTWDASAWVSNGIGNYTKNWNKDVYDVFRVWGPADLVCFSVPLWLRLPVRHIVSFVWTAYLSFARGANK</sequence>
<comment type="similarity">
    <text evidence="2 6">Belongs to the peroxisomal membrane protein PXMP2/4 family.</text>
</comment>
<proteinExistence type="inferred from homology"/>
<dbReference type="AlphaFoldDB" id="A0A9P1GJ78"/>
<comment type="subcellular location">
    <subcellularLocation>
        <location evidence="1">Membrane</location>
        <topology evidence="1">Multi-pass membrane protein</topology>
    </subcellularLocation>
</comment>
<dbReference type="EMBL" id="CAMXCT020005423">
    <property type="protein sequence ID" value="CAL1165687.1"/>
    <property type="molecule type" value="Genomic_DNA"/>
</dbReference>
<keyword evidence="4 6" id="KW-1133">Transmembrane helix</keyword>
<dbReference type="InterPro" id="IPR007248">
    <property type="entry name" value="Mpv17_PMP22"/>
</dbReference>
<dbReference type="PANTHER" id="PTHR11266:SF21">
    <property type="entry name" value="ACT DOMAIN-CONTAINING PROTEIN"/>
    <property type="match status" value="1"/>
</dbReference>
<dbReference type="GO" id="GO:0005737">
    <property type="term" value="C:cytoplasm"/>
    <property type="evidence" value="ECO:0007669"/>
    <property type="project" value="TreeGrafter"/>
</dbReference>
<dbReference type="PANTHER" id="PTHR11266">
    <property type="entry name" value="PEROXISOMAL MEMBRANE PROTEIN 2, PXMP2 MPV17"/>
    <property type="match status" value="1"/>
</dbReference>
<keyword evidence="3 6" id="KW-0812">Transmembrane</keyword>
<organism evidence="7">
    <name type="scientific">Cladocopium goreaui</name>
    <dbReference type="NCBI Taxonomy" id="2562237"/>
    <lineage>
        <taxon>Eukaryota</taxon>
        <taxon>Sar</taxon>
        <taxon>Alveolata</taxon>
        <taxon>Dinophyceae</taxon>
        <taxon>Suessiales</taxon>
        <taxon>Symbiodiniaceae</taxon>
        <taxon>Cladocopium</taxon>
    </lineage>
</organism>
<gene>
    <name evidence="7" type="ORF">C1SCF055_LOCUS37383</name>
</gene>
<reference evidence="7" key="1">
    <citation type="submission" date="2022-10" db="EMBL/GenBank/DDBJ databases">
        <authorList>
            <person name="Chen Y."/>
            <person name="Dougan E. K."/>
            <person name="Chan C."/>
            <person name="Rhodes N."/>
            <person name="Thang M."/>
        </authorList>
    </citation>
    <scope>NUCLEOTIDE SEQUENCE</scope>
</reference>
<keyword evidence="10" id="KW-1185">Reference proteome</keyword>
<evidence type="ECO:0000256" key="3">
    <source>
        <dbReference type="ARBA" id="ARBA00022692"/>
    </source>
</evidence>
<keyword evidence="5 6" id="KW-0472">Membrane</keyword>
<accession>A0A9P1GJ78</accession>